<dbReference type="InterPro" id="IPR057290">
    <property type="entry name" value="CHX17_C"/>
</dbReference>
<dbReference type="Pfam" id="PF00999">
    <property type="entry name" value="Na_H_Exchanger"/>
    <property type="match status" value="1"/>
</dbReference>
<feature type="region of interest" description="Disordered" evidence="10">
    <location>
        <begin position="790"/>
        <end position="811"/>
    </location>
</feature>
<feature type="transmembrane region" description="Helical" evidence="11">
    <location>
        <begin position="31"/>
        <end position="48"/>
    </location>
</feature>
<dbReference type="Gene3D" id="3.40.50.12370">
    <property type="match status" value="1"/>
</dbReference>
<dbReference type="Proteomes" id="UP001359559">
    <property type="component" value="Unassembled WGS sequence"/>
</dbReference>
<feature type="transmembrane region" description="Helical" evidence="11">
    <location>
        <begin position="347"/>
        <end position="368"/>
    </location>
</feature>
<evidence type="ECO:0000256" key="11">
    <source>
        <dbReference type="SAM" id="Phobius"/>
    </source>
</evidence>
<evidence type="ECO:0000313" key="15">
    <source>
        <dbReference type="EMBL" id="KAK7302142.1"/>
    </source>
</evidence>
<evidence type="ECO:0000259" key="13">
    <source>
        <dbReference type="Pfam" id="PF23256"/>
    </source>
</evidence>
<dbReference type="Gene3D" id="1.20.1530.20">
    <property type="match status" value="1"/>
</dbReference>
<keyword evidence="2" id="KW-0813">Transport</keyword>
<evidence type="ECO:0000256" key="8">
    <source>
        <dbReference type="ARBA" id="ARBA00023136"/>
    </source>
</evidence>
<gene>
    <name evidence="15" type="ORF">RJT34_13023</name>
</gene>
<feature type="transmembrane region" description="Helical" evidence="11">
    <location>
        <begin position="199"/>
        <end position="219"/>
    </location>
</feature>
<evidence type="ECO:0000259" key="12">
    <source>
        <dbReference type="Pfam" id="PF00999"/>
    </source>
</evidence>
<evidence type="ECO:0000256" key="6">
    <source>
        <dbReference type="ARBA" id="ARBA00022989"/>
    </source>
</evidence>
<evidence type="ECO:0000256" key="9">
    <source>
        <dbReference type="ARBA" id="ARBA00038341"/>
    </source>
</evidence>
<keyword evidence="16" id="KW-1185">Reference proteome</keyword>
<feature type="transmembrane region" description="Helical" evidence="11">
    <location>
        <begin position="407"/>
        <end position="429"/>
    </location>
</feature>
<dbReference type="GO" id="GO:0012505">
    <property type="term" value="C:endomembrane system"/>
    <property type="evidence" value="ECO:0007669"/>
    <property type="project" value="TreeGrafter"/>
</dbReference>
<feature type="transmembrane region" description="Helical" evidence="11">
    <location>
        <begin position="270"/>
        <end position="300"/>
    </location>
</feature>
<dbReference type="Pfam" id="PF23259">
    <property type="entry name" value="CHX17_C"/>
    <property type="match status" value="1"/>
</dbReference>
<comment type="caution">
    <text evidence="15">The sequence shown here is derived from an EMBL/GenBank/DDBJ whole genome shotgun (WGS) entry which is preliminary data.</text>
</comment>
<keyword evidence="3" id="KW-0633">Potassium transport</keyword>
<dbReference type="GO" id="GO:0016020">
    <property type="term" value="C:membrane"/>
    <property type="evidence" value="ECO:0007669"/>
    <property type="project" value="UniProtKB-SubCell"/>
</dbReference>
<evidence type="ECO:0000256" key="4">
    <source>
        <dbReference type="ARBA" id="ARBA00022692"/>
    </source>
</evidence>
<dbReference type="AlphaFoldDB" id="A0AAN9JN64"/>
<feature type="domain" description="Cation/H(+) antiporter C-terminal" evidence="14">
    <location>
        <begin position="618"/>
        <end position="782"/>
    </location>
</feature>
<dbReference type="InterPro" id="IPR038770">
    <property type="entry name" value="Na+/solute_symporter_sf"/>
</dbReference>
<evidence type="ECO:0000256" key="10">
    <source>
        <dbReference type="SAM" id="MobiDB-lite"/>
    </source>
</evidence>
<feature type="transmembrane region" description="Helical" evidence="11">
    <location>
        <begin position="166"/>
        <end position="187"/>
    </location>
</feature>
<keyword evidence="4 11" id="KW-0812">Transmembrane</keyword>
<comment type="similarity">
    <text evidence="9">Belongs to the monovalent cation:proton antiporter 2 (CPA2) transporter (TC 2.A.37) family. CHX (TC 2.A.37.4) subfamily.</text>
</comment>
<dbReference type="InterPro" id="IPR006153">
    <property type="entry name" value="Cation/H_exchanger_TM"/>
</dbReference>
<sequence>MSMENNHEERRLAFYQNIVDNPNPIWKSENILRLFLPQFTFLMVYIIFSTRSIHYILRPLNQPHFVAELLAGLLLQTFRGTILYDLLAPAKALLGIETIAHIGLIFNMFLTGLEMNLCAIMQARKKATSVAIVGTILPMVIGGLVYDVALTYSKEENTNRFNTNTAHLFCASLLSVTNFPVLAHILSDLKILYTGLGRVALAAATVSDFYNWATFVWLIPFSNGSRHPFVSVFWTMFFVVFCFFAVRPSLGKFLVKKTEKNEWDNYQLSFVVIGVLLCAHVTEMLGTHSIIGALICGLILPRGKFADMVIEKSDDVVSVYLAPLFFISVGVRFKLTIFLARNLLITAAIVLLSCSTKIISTVIATSFYHMPLRDGVALGALMNPKGILPLIMLNIASDKQIFDDNTYSALVLSVLIMTMTVSPIINHIYKPRKRFEKGKLRTIQNLKADTEVRVLVAVHNCRQATGMINILQAFCAANLSPLRVFILHLMELKGRDTAILNVQLEQNHSNHEAAEVENIASIFAELAAEASNTSNMEALTAVSPYETIHKDIYNIAEEKIATLVLLPFHKHASTDGTLEITDNAFKDINQNVMRHAPCSVGILVDRGHGSLSNVKFHIAMLFIGGPDDREALAIAWRMARHEGTHLSMVRILLCGKAAEVDSHAPVHDENQGLLSTVLDSGKEKMLDEEYVSLFRLMAVNNEDSVTYAERQVHTGDEVSLVLDELDKNGYDLYVLGQGKGRNSLVLSSLLEWTDCPELGVIGDMLASNSCGSSSSVLVVQQYGFGGTDFKTSNQGNANNEDVESLFGKRED</sequence>
<evidence type="ECO:0000259" key="14">
    <source>
        <dbReference type="Pfam" id="PF23259"/>
    </source>
</evidence>
<keyword evidence="8 11" id="KW-0472">Membrane</keyword>
<feature type="transmembrane region" description="Helical" evidence="11">
    <location>
        <begin position="127"/>
        <end position="146"/>
    </location>
</feature>
<keyword evidence="7" id="KW-0406">Ion transport</keyword>
<dbReference type="GO" id="GO:1902600">
    <property type="term" value="P:proton transmembrane transport"/>
    <property type="evidence" value="ECO:0007669"/>
    <property type="project" value="InterPro"/>
</dbReference>
<evidence type="ECO:0000313" key="16">
    <source>
        <dbReference type="Proteomes" id="UP001359559"/>
    </source>
</evidence>
<keyword evidence="6 11" id="KW-1133">Transmembrane helix</keyword>
<dbReference type="PANTHER" id="PTHR32468:SF77">
    <property type="entry name" value="CATION_H+ EXCHANGER 3"/>
    <property type="match status" value="1"/>
</dbReference>
<evidence type="ECO:0000256" key="1">
    <source>
        <dbReference type="ARBA" id="ARBA00004141"/>
    </source>
</evidence>
<organism evidence="15 16">
    <name type="scientific">Clitoria ternatea</name>
    <name type="common">Butterfly pea</name>
    <dbReference type="NCBI Taxonomy" id="43366"/>
    <lineage>
        <taxon>Eukaryota</taxon>
        <taxon>Viridiplantae</taxon>
        <taxon>Streptophyta</taxon>
        <taxon>Embryophyta</taxon>
        <taxon>Tracheophyta</taxon>
        <taxon>Spermatophyta</taxon>
        <taxon>Magnoliopsida</taxon>
        <taxon>eudicotyledons</taxon>
        <taxon>Gunneridae</taxon>
        <taxon>Pentapetalae</taxon>
        <taxon>rosids</taxon>
        <taxon>fabids</taxon>
        <taxon>Fabales</taxon>
        <taxon>Fabaceae</taxon>
        <taxon>Papilionoideae</taxon>
        <taxon>50 kb inversion clade</taxon>
        <taxon>NPAAA clade</taxon>
        <taxon>indigoferoid/millettioid clade</taxon>
        <taxon>Phaseoleae</taxon>
        <taxon>Clitoria</taxon>
    </lineage>
</organism>
<dbReference type="GO" id="GO:0015297">
    <property type="term" value="F:antiporter activity"/>
    <property type="evidence" value="ECO:0007669"/>
    <property type="project" value="InterPro"/>
</dbReference>
<dbReference type="GO" id="GO:0006813">
    <property type="term" value="P:potassium ion transport"/>
    <property type="evidence" value="ECO:0007669"/>
    <property type="project" value="UniProtKB-KW"/>
</dbReference>
<dbReference type="InterPro" id="IPR050794">
    <property type="entry name" value="CPA2_transporter"/>
</dbReference>
<feature type="transmembrane region" description="Helical" evidence="11">
    <location>
        <begin position="320"/>
        <end position="340"/>
    </location>
</feature>
<keyword evidence="5" id="KW-0630">Potassium</keyword>
<feature type="transmembrane region" description="Helical" evidence="11">
    <location>
        <begin position="231"/>
        <end position="250"/>
    </location>
</feature>
<reference evidence="15 16" key="1">
    <citation type="submission" date="2024-01" db="EMBL/GenBank/DDBJ databases">
        <title>The genomes of 5 underutilized Papilionoideae crops provide insights into root nodulation and disease resistance.</title>
        <authorList>
            <person name="Yuan L."/>
        </authorList>
    </citation>
    <scope>NUCLEOTIDE SEQUENCE [LARGE SCALE GENOMIC DNA]</scope>
    <source>
        <strain evidence="15">LY-2023</strain>
        <tissue evidence="15">Leaf</tissue>
    </source>
</reference>
<dbReference type="GO" id="GO:0006885">
    <property type="term" value="P:regulation of pH"/>
    <property type="evidence" value="ECO:0007669"/>
    <property type="project" value="TreeGrafter"/>
</dbReference>
<dbReference type="PANTHER" id="PTHR32468">
    <property type="entry name" value="CATION/H + ANTIPORTER"/>
    <property type="match status" value="1"/>
</dbReference>
<feature type="transmembrane region" description="Helical" evidence="11">
    <location>
        <begin position="99"/>
        <end position="120"/>
    </location>
</feature>
<feature type="compositionally biased region" description="Polar residues" evidence="10">
    <location>
        <begin position="790"/>
        <end position="799"/>
    </location>
</feature>
<evidence type="ECO:0000256" key="2">
    <source>
        <dbReference type="ARBA" id="ARBA00022448"/>
    </source>
</evidence>
<evidence type="ECO:0008006" key="17">
    <source>
        <dbReference type="Google" id="ProtNLM"/>
    </source>
</evidence>
<proteinExistence type="inferred from homology"/>
<dbReference type="InterPro" id="IPR057291">
    <property type="entry name" value="CHX17_2nd"/>
</dbReference>
<evidence type="ECO:0000256" key="7">
    <source>
        <dbReference type="ARBA" id="ARBA00023065"/>
    </source>
</evidence>
<dbReference type="EMBL" id="JAYKXN010000003">
    <property type="protein sequence ID" value="KAK7302142.1"/>
    <property type="molecule type" value="Genomic_DNA"/>
</dbReference>
<name>A0AAN9JN64_CLITE</name>
<feature type="domain" description="Cation/H(+) antiporter central" evidence="13">
    <location>
        <begin position="483"/>
        <end position="614"/>
    </location>
</feature>
<comment type="subcellular location">
    <subcellularLocation>
        <location evidence="1">Membrane</location>
        <topology evidence="1">Multi-pass membrane protein</topology>
    </subcellularLocation>
</comment>
<accession>A0AAN9JN64</accession>
<protein>
    <recommendedName>
        <fullName evidence="17">Cation/H+ exchanger domain-containing protein</fullName>
    </recommendedName>
</protein>
<feature type="domain" description="Cation/H+ exchanger transmembrane" evidence="12">
    <location>
        <begin position="52"/>
        <end position="425"/>
    </location>
</feature>
<feature type="transmembrane region" description="Helical" evidence="11">
    <location>
        <begin position="69"/>
        <end position="87"/>
    </location>
</feature>
<evidence type="ECO:0000256" key="3">
    <source>
        <dbReference type="ARBA" id="ARBA00022538"/>
    </source>
</evidence>
<evidence type="ECO:0000256" key="5">
    <source>
        <dbReference type="ARBA" id="ARBA00022958"/>
    </source>
</evidence>
<dbReference type="Pfam" id="PF23256">
    <property type="entry name" value="CHX17_2nd"/>
    <property type="match status" value="1"/>
</dbReference>